<feature type="coiled-coil region" evidence="1">
    <location>
        <begin position="49"/>
        <end position="76"/>
    </location>
</feature>
<evidence type="ECO:0000256" key="2">
    <source>
        <dbReference type="SAM" id="Phobius"/>
    </source>
</evidence>
<evidence type="ECO:0000313" key="4">
    <source>
        <dbReference type="Proteomes" id="UP000286268"/>
    </source>
</evidence>
<dbReference type="EMBL" id="CP025746">
    <property type="protein sequence ID" value="QAA32504.1"/>
    <property type="molecule type" value="Genomic_DNA"/>
</dbReference>
<dbReference type="AlphaFoldDB" id="A0A410DTR1"/>
<reference evidence="3 4" key="1">
    <citation type="submission" date="2018-01" db="EMBL/GenBank/DDBJ databases">
        <title>Genome Sequencing and Assembly of Anaerobacter polyendosporus strain CT4.</title>
        <authorList>
            <person name="Tachaapaikoon C."/>
            <person name="Sutheeworapong S."/>
            <person name="Jenjaroenpun P."/>
            <person name="Wongsurawat T."/>
            <person name="Nookeaw I."/>
            <person name="Cheawchanlertfa P."/>
            <person name="Kosugi A."/>
            <person name="Cheevadhanarak S."/>
            <person name="Ratanakhanokchai K."/>
        </authorList>
    </citation>
    <scope>NUCLEOTIDE SEQUENCE [LARGE SCALE GENOMIC DNA]</scope>
    <source>
        <strain evidence="3 4">CT4</strain>
    </source>
</reference>
<dbReference type="KEGG" id="cmah:C1I91_13140"/>
<name>A0A410DTR1_9CLOT</name>
<organism evidence="3 4">
    <name type="scientific">Clostridium manihotivorum</name>
    <dbReference type="NCBI Taxonomy" id="2320868"/>
    <lineage>
        <taxon>Bacteria</taxon>
        <taxon>Bacillati</taxon>
        <taxon>Bacillota</taxon>
        <taxon>Clostridia</taxon>
        <taxon>Eubacteriales</taxon>
        <taxon>Clostridiaceae</taxon>
        <taxon>Clostridium</taxon>
    </lineage>
</organism>
<keyword evidence="2" id="KW-0472">Membrane</keyword>
<protein>
    <submittedName>
        <fullName evidence="3">Uncharacterized protein</fullName>
    </submittedName>
</protein>
<feature type="transmembrane region" description="Helical" evidence="2">
    <location>
        <begin position="7"/>
        <end position="30"/>
    </location>
</feature>
<evidence type="ECO:0000256" key="1">
    <source>
        <dbReference type="SAM" id="Coils"/>
    </source>
</evidence>
<keyword evidence="2" id="KW-1133">Transmembrane helix</keyword>
<sequence>MDKAIKLLAATIMVVSAIAGIVIITLAGIYKAASPRKQMSEENSFNTLSTELKETNNEIKEELSLLKEKVDSIEKKIDKQ</sequence>
<keyword evidence="1" id="KW-0175">Coiled coil</keyword>
<accession>A0A410DTR1</accession>
<evidence type="ECO:0000313" key="3">
    <source>
        <dbReference type="EMBL" id="QAA32504.1"/>
    </source>
</evidence>
<keyword evidence="4" id="KW-1185">Reference proteome</keyword>
<keyword evidence="2" id="KW-0812">Transmembrane</keyword>
<dbReference type="Proteomes" id="UP000286268">
    <property type="component" value="Chromosome"/>
</dbReference>
<dbReference type="RefSeq" id="WP_128213293.1">
    <property type="nucleotide sequence ID" value="NZ_CP025746.1"/>
</dbReference>
<gene>
    <name evidence="3" type="ORF">C1I91_13140</name>
</gene>
<proteinExistence type="predicted"/>